<dbReference type="Pfam" id="PF13302">
    <property type="entry name" value="Acetyltransf_3"/>
    <property type="match status" value="1"/>
</dbReference>
<dbReference type="PANTHER" id="PTHR43792">
    <property type="entry name" value="GNAT FAMILY, PUTATIVE (AFU_ORTHOLOGUE AFUA_3G00765)-RELATED-RELATED"/>
    <property type="match status" value="1"/>
</dbReference>
<feature type="region of interest" description="Disordered" evidence="1">
    <location>
        <begin position="33"/>
        <end position="53"/>
    </location>
</feature>
<dbReference type="AlphaFoldDB" id="A0A6J7IHQ4"/>
<dbReference type="Gene3D" id="3.40.630.30">
    <property type="match status" value="1"/>
</dbReference>
<evidence type="ECO:0000259" key="2">
    <source>
        <dbReference type="PROSITE" id="PS51186"/>
    </source>
</evidence>
<organism evidence="3">
    <name type="scientific">freshwater metagenome</name>
    <dbReference type="NCBI Taxonomy" id="449393"/>
    <lineage>
        <taxon>unclassified sequences</taxon>
        <taxon>metagenomes</taxon>
        <taxon>ecological metagenomes</taxon>
    </lineage>
</organism>
<dbReference type="GO" id="GO:0016747">
    <property type="term" value="F:acyltransferase activity, transferring groups other than amino-acyl groups"/>
    <property type="evidence" value="ECO:0007669"/>
    <property type="project" value="InterPro"/>
</dbReference>
<proteinExistence type="predicted"/>
<reference evidence="3" key="1">
    <citation type="submission" date="2020-05" db="EMBL/GenBank/DDBJ databases">
        <authorList>
            <person name="Chiriac C."/>
            <person name="Salcher M."/>
            <person name="Ghai R."/>
            <person name="Kavagutti S V."/>
        </authorList>
    </citation>
    <scope>NUCLEOTIDE SEQUENCE</scope>
</reference>
<accession>A0A6J7IHQ4</accession>
<name>A0A6J7IHQ4_9ZZZZ</name>
<dbReference type="PANTHER" id="PTHR43792:SF1">
    <property type="entry name" value="N-ACETYLTRANSFERASE DOMAIN-CONTAINING PROTEIN"/>
    <property type="match status" value="1"/>
</dbReference>
<evidence type="ECO:0000313" key="3">
    <source>
        <dbReference type="EMBL" id="CAB4930708.1"/>
    </source>
</evidence>
<feature type="domain" description="N-acetyltransferase" evidence="2">
    <location>
        <begin position="16"/>
        <end position="177"/>
    </location>
</feature>
<dbReference type="InterPro" id="IPR051531">
    <property type="entry name" value="N-acetyltransferase"/>
</dbReference>
<evidence type="ECO:0000256" key="1">
    <source>
        <dbReference type="SAM" id="MobiDB-lite"/>
    </source>
</evidence>
<gene>
    <name evidence="3" type="ORF">UFOPK3609_01917</name>
</gene>
<dbReference type="InterPro" id="IPR016181">
    <property type="entry name" value="Acyl_CoA_acyltransferase"/>
</dbReference>
<dbReference type="EMBL" id="CAFBMQ010000364">
    <property type="protein sequence ID" value="CAB4930708.1"/>
    <property type="molecule type" value="Genomic_DNA"/>
</dbReference>
<protein>
    <submittedName>
        <fullName evidence="3">Unannotated protein</fullName>
    </submittedName>
</protein>
<dbReference type="SUPFAM" id="SSF55729">
    <property type="entry name" value="Acyl-CoA N-acyltransferases (Nat)"/>
    <property type="match status" value="1"/>
</dbReference>
<dbReference type="PROSITE" id="PS51186">
    <property type="entry name" value="GNAT"/>
    <property type="match status" value="1"/>
</dbReference>
<dbReference type="InterPro" id="IPR000182">
    <property type="entry name" value="GNAT_dom"/>
</dbReference>
<sequence>MEEPGPDELVLTTERLRLRPWRVDEAPVLRPLWEERDPRVPPHRRPGPDGRPTVEELGRWIREQRPGTLGWLAVERRDAGDVVGHCGLLAGERVPAGEPEIAFELLRHAWHRGLATEAAAAVVGWADRSGHRRLWATVRRWNVASLRVLARVGFEPTDRVEPDDAHGDTLFLTRPMSPSVG</sequence>